<keyword evidence="9" id="KW-0812">Transmembrane</keyword>
<dbReference type="PANTHER" id="PTHR24421:SF10">
    <property type="entry name" value="NITRATE_NITRITE SENSOR PROTEIN NARQ"/>
    <property type="match status" value="1"/>
</dbReference>
<dbReference type="CDD" id="cd16917">
    <property type="entry name" value="HATPase_UhpB-NarQ-NarX-like"/>
    <property type="match status" value="1"/>
</dbReference>
<organism evidence="11 12">
    <name type="scientific">Streptodolium elevatio</name>
    <dbReference type="NCBI Taxonomy" id="3157996"/>
    <lineage>
        <taxon>Bacteria</taxon>
        <taxon>Bacillati</taxon>
        <taxon>Actinomycetota</taxon>
        <taxon>Actinomycetes</taxon>
        <taxon>Kitasatosporales</taxon>
        <taxon>Streptomycetaceae</taxon>
        <taxon>Streptodolium</taxon>
    </lineage>
</organism>
<evidence type="ECO:0000256" key="2">
    <source>
        <dbReference type="ARBA" id="ARBA00012438"/>
    </source>
</evidence>
<dbReference type="InterPro" id="IPR003594">
    <property type="entry name" value="HATPase_dom"/>
</dbReference>
<dbReference type="Gene3D" id="3.30.565.10">
    <property type="entry name" value="Histidine kinase-like ATPase, C-terminal domain"/>
    <property type="match status" value="1"/>
</dbReference>
<evidence type="ECO:0000256" key="4">
    <source>
        <dbReference type="ARBA" id="ARBA00022679"/>
    </source>
</evidence>
<keyword evidence="5" id="KW-0547">Nucleotide-binding</keyword>
<feature type="transmembrane region" description="Helical" evidence="9">
    <location>
        <begin position="12"/>
        <end position="32"/>
    </location>
</feature>
<feature type="transmembrane region" description="Helical" evidence="9">
    <location>
        <begin position="107"/>
        <end position="126"/>
    </location>
</feature>
<feature type="transmembrane region" description="Helical" evidence="9">
    <location>
        <begin position="132"/>
        <end position="150"/>
    </location>
</feature>
<dbReference type="EMBL" id="JBEZFP010000095">
    <property type="protein sequence ID" value="MEU8137652.1"/>
    <property type="molecule type" value="Genomic_DNA"/>
</dbReference>
<dbReference type="SMART" id="SM00387">
    <property type="entry name" value="HATPase_c"/>
    <property type="match status" value="1"/>
</dbReference>
<evidence type="ECO:0000256" key="9">
    <source>
        <dbReference type="SAM" id="Phobius"/>
    </source>
</evidence>
<keyword evidence="3" id="KW-0597">Phosphoprotein</keyword>
<dbReference type="InterPro" id="IPR036890">
    <property type="entry name" value="HATPase_C_sf"/>
</dbReference>
<feature type="domain" description="Histidine kinase/HSP90-like ATPase" evidence="10">
    <location>
        <begin position="289"/>
        <end position="386"/>
    </location>
</feature>
<keyword evidence="8" id="KW-0902">Two-component regulatory system</keyword>
<keyword evidence="12" id="KW-1185">Reference proteome</keyword>
<feature type="transmembrane region" description="Helical" evidence="9">
    <location>
        <begin position="75"/>
        <end position="95"/>
    </location>
</feature>
<keyword evidence="7" id="KW-0067">ATP-binding</keyword>
<dbReference type="InterPro" id="IPR011712">
    <property type="entry name" value="Sig_transdc_His_kin_sub3_dim/P"/>
</dbReference>
<dbReference type="InterPro" id="IPR050482">
    <property type="entry name" value="Sensor_HK_TwoCompSys"/>
</dbReference>
<evidence type="ECO:0000259" key="10">
    <source>
        <dbReference type="SMART" id="SM00387"/>
    </source>
</evidence>
<dbReference type="Pfam" id="PF07730">
    <property type="entry name" value="HisKA_3"/>
    <property type="match status" value="1"/>
</dbReference>
<proteinExistence type="predicted"/>
<evidence type="ECO:0000256" key="3">
    <source>
        <dbReference type="ARBA" id="ARBA00022553"/>
    </source>
</evidence>
<evidence type="ECO:0000256" key="1">
    <source>
        <dbReference type="ARBA" id="ARBA00000085"/>
    </source>
</evidence>
<evidence type="ECO:0000313" key="11">
    <source>
        <dbReference type="EMBL" id="MEU8137652.1"/>
    </source>
</evidence>
<dbReference type="SUPFAM" id="SSF55874">
    <property type="entry name" value="ATPase domain of HSP90 chaperone/DNA topoisomerase II/histidine kinase"/>
    <property type="match status" value="1"/>
</dbReference>
<dbReference type="Pfam" id="PF02518">
    <property type="entry name" value="HATPase_c"/>
    <property type="match status" value="1"/>
</dbReference>
<keyword evidence="6 11" id="KW-0418">Kinase</keyword>
<dbReference type="EC" id="2.7.13.3" evidence="2"/>
<reference evidence="11 12" key="1">
    <citation type="submission" date="2024-06" db="EMBL/GenBank/DDBJ databases">
        <title>The Natural Products Discovery Center: Release of the First 8490 Sequenced Strains for Exploring Actinobacteria Biosynthetic Diversity.</title>
        <authorList>
            <person name="Kalkreuter E."/>
            <person name="Kautsar S.A."/>
            <person name="Yang D."/>
            <person name="Bader C.D."/>
            <person name="Teijaro C.N."/>
            <person name="Fluegel L."/>
            <person name="Davis C.M."/>
            <person name="Simpson J.R."/>
            <person name="Lauterbach L."/>
            <person name="Steele A.D."/>
            <person name="Gui C."/>
            <person name="Meng S."/>
            <person name="Li G."/>
            <person name="Viehrig K."/>
            <person name="Ye F."/>
            <person name="Su P."/>
            <person name="Kiefer A.F."/>
            <person name="Nichols A."/>
            <person name="Cepeda A.J."/>
            <person name="Yan W."/>
            <person name="Fan B."/>
            <person name="Jiang Y."/>
            <person name="Adhikari A."/>
            <person name="Zheng C.-J."/>
            <person name="Schuster L."/>
            <person name="Cowan T.M."/>
            <person name="Smanski M.J."/>
            <person name="Chevrette M.G."/>
            <person name="De Carvalho L.P.S."/>
            <person name="Shen B."/>
        </authorList>
    </citation>
    <scope>NUCLEOTIDE SEQUENCE [LARGE SCALE GENOMIC DNA]</scope>
    <source>
        <strain evidence="11 12">NPDC048946</strain>
    </source>
</reference>
<evidence type="ECO:0000256" key="6">
    <source>
        <dbReference type="ARBA" id="ARBA00022777"/>
    </source>
</evidence>
<dbReference type="PANTHER" id="PTHR24421">
    <property type="entry name" value="NITRATE/NITRITE SENSOR PROTEIN NARX-RELATED"/>
    <property type="match status" value="1"/>
</dbReference>
<comment type="catalytic activity">
    <reaction evidence="1">
        <text>ATP + protein L-histidine = ADP + protein N-phospho-L-histidine.</text>
        <dbReference type="EC" id="2.7.13.3"/>
    </reaction>
</comment>
<comment type="caution">
    <text evidence="11">The sequence shown here is derived from an EMBL/GenBank/DDBJ whole genome shotgun (WGS) entry which is preliminary data.</text>
</comment>
<evidence type="ECO:0000256" key="7">
    <source>
        <dbReference type="ARBA" id="ARBA00022840"/>
    </source>
</evidence>
<evidence type="ECO:0000256" key="5">
    <source>
        <dbReference type="ARBA" id="ARBA00022741"/>
    </source>
</evidence>
<evidence type="ECO:0000256" key="8">
    <source>
        <dbReference type="ARBA" id="ARBA00023012"/>
    </source>
</evidence>
<evidence type="ECO:0000313" key="12">
    <source>
        <dbReference type="Proteomes" id="UP001551482"/>
    </source>
</evidence>
<feature type="transmembrane region" description="Helical" evidence="9">
    <location>
        <begin position="44"/>
        <end position="69"/>
    </location>
</feature>
<sequence length="392" mass="40697">MGRIAASPHAPLVAGVLLGVLAFLETVLRLPGPDAGFGEQEHPLVLLLALITTVPLVLMPTHAVSAAVLVTTANFVAMTPFHLLTVAGTAAQLTVVHQLGRQNKRVLAALPVPLFLGYAIAAAPDLGLGERTLTLTLASLTAAAAGAGIARRARNEARVYSAAAQAVADSLLEHAARGERARIARELHDVVAHHISMISVQAENARLTTTGLPPDGARRFLAIGDTARAALTEMRRLLGVLREDAGESPGRKPQPALQQLIELVDDARDTSGGATRLIVHGRVVPLDPGIELTAYRIVQEALTNARRHAPGAAVDVELRYTQTGIRLRIRDNGPGPRDRGGKVPGALAGHGLVGMRERAAMVGGELNAGAAPGGGFVVEARLPAPGAQGEGT</sequence>
<keyword evidence="9" id="KW-0472">Membrane</keyword>
<keyword evidence="9" id="KW-1133">Transmembrane helix</keyword>
<keyword evidence="4" id="KW-0808">Transferase</keyword>
<dbReference type="Proteomes" id="UP001551482">
    <property type="component" value="Unassembled WGS sequence"/>
</dbReference>
<dbReference type="Gene3D" id="1.20.5.1930">
    <property type="match status" value="1"/>
</dbReference>
<dbReference type="GO" id="GO:0016301">
    <property type="term" value="F:kinase activity"/>
    <property type="evidence" value="ECO:0007669"/>
    <property type="project" value="UniProtKB-KW"/>
</dbReference>
<dbReference type="RefSeq" id="WP_358359862.1">
    <property type="nucleotide sequence ID" value="NZ_JBEZFP010000095.1"/>
</dbReference>
<name>A0ABV3DQA6_9ACTN</name>
<protein>
    <recommendedName>
        <fullName evidence="2">histidine kinase</fullName>
        <ecNumber evidence="2">2.7.13.3</ecNumber>
    </recommendedName>
</protein>
<gene>
    <name evidence="11" type="ORF">AB0C36_29580</name>
</gene>
<accession>A0ABV3DQA6</accession>